<gene>
    <name evidence="1" type="ORF">Tco_0655884</name>
</gene>
<dbReference type="EMBL" id="BQNB010009266">
    <property type="protein sequence ID" value="GJS61100.1"/>
    <property type="molecule type" value="Genomic_DNA"/>
</dbReference>
<name>A0ABQ4X7V9_9ASTR</name>
<accession>A0ABQ4X7V9</accession>
<reference evidence="1" key="2">
    <citation type="submission" date="2022-01" db="EMBL/GenBank/DDBJ databases">
        <authorList>
            <person name="Yamashiro T."/>
            <person name="Shiraishi A."/>
            <person name="Satake H."/>
            <person name="Nakayama K."/>
        </authorList>
    </citation>
    <scope>NUCLEOTIDE SEQUENCE</scope>
</reference>
<organism evidence="1 2">
    <name type="scientific">Tanacetum coccineum</name>
    <dbReference type="NCBI Taxonomy" id="301880"/>
    <lineage>
        <taxon>Eukaryota</taxon>
        <taxon>Viridiplantae</taxon>
        <taxon>Streptophyta</taxon>
        <taxon>Embryophyta</taxon>
        <taxon>Tracheophyta</taxon>
        <taxon>Spermatophyta</taxon>
        <taxon>Magnoliopsida</taxon>
        <taxon>eudicotyledons</taxon>
        <taxon>Gunneridae</taxon>
        <taxon>Pentapetalae</taxon>
        <taxon>asterids</taxon>
        <taxon>campanulids</taxon>
        <taxon>Asterales</taxon>
        <taxon>Asteraceae</taxon>
        <taxon>Asteroideae</taxon>
        <taxon>Anthemideae</taxon>
        <taxon>Anthemidinae</taxon>
        <taxon>Tanacetum</taxon>
    </lineage>
</organism>
<keyword evidence="2" id="KW-1185">Reference proteome</keyword>
<evidence type="ECO:0000313" key="1">
    <source>
        <dbReference type="EMBL" id="GJS61100.1"/>
    </source>
</evidence>
<dbReference type="Proteomes" id="UP001151760">
    <property type="component" value="Unassembled WGS sequence"/>
</dbReference>
<comment type="caution">
    <text evidence="1">The sequence shown here is derived from an EMBL/GenBank/DDBJ whole genome shotgun (WGS) entry which is preliminary data.</text>
</comment>
<reference evidence="1" key="1">
    <citation type="journal article" date="2022" name="Int. J. Mol. Sci.">
        <title>Draft Genome of Tanacetum Coccineum: Genomic Comparison of Closely Related Tanacetum-Family Plants.</title>
        <authorList>
            <person name="Yamashiro T."/>
            <person name="Shiraishi A."/>
            <person name="Nakayama K."/>
            <person name="Satake H."/>
        </authorList>
    </citation>
    <scope>NUCLEOTIDE SEQUENCE</scope>
</reference>
<evidence type="ECO:0000313" key="2">
    <source>
        <dbReference type="Proteomes" id="UP001151760"/>
    </source>
</evidence>
<sequence>MRMSILMILAESWRLYPADLFLYWHSMRYGFPVPRSYYEQVRGFEHLKGIIVEPKKFAEQPDLVAATLKKLAER</sequence>
<protein>
    <submittedName>
        <fullName evidence="1">Uncharacterized protein</fullName>
    </submittedName>
</protein>
<proteinExistence type="predicted"/>